<feature type="transmembrane region" description="Helical" evidence="1">
    <location>
        <begin position="26"/>
        <end position="43"/>
    </location>
</feature>
<dbReference type="AlphaFoldDB" id="A0A0A2M8Z0"/>
<gene>
    <name evidence="2" type="ORF">Q765_03335</name>
</gene>
<evidence type="ECO:0000256" key="1">
    <source>
        <dbReference type="SAM" id="Phobius"/>
    </source>
</evidence>
<organism evidence="2 3">
    <name type="scientific">Flavobacterium rivuli WB 3.3-2 = DSM 21788</name>
    <dbReference type="NCBI Taxonomy" id="1121895"/>
    <lineage>
        <taxon>Bacteria</taxon>
        <taxon>Pseudomonadati</taxon>
        <taxon>Bacteroidota</taxon>
        <taxon>Flavobacteriia</taxon>
        <taxon>Flavobacteriales</taxon>
        <taxon>Flavobacteriaceae</taxon>
        <taxon>Flavobacterium</taxon>
    </lineage>
</organism>
<feature type="transmembrane region" description="Helical" evidence="1">
    <location>
        <begin position="55"/>
        <end position="76"/>
    </location>
</feature>
<dbReference type="eggNOG" id="ENOG5032XZX">
    <property type="taxonomic scope" value="Bacteria"/>
</dbReference>
<proteinExistence type="predicted"/>
<protein>
    <submittedName>
        <fullName evidence="2">Uncharacterized protein</fullName>
    </submittedName>
</protein>
<sequence length="179" mass="20719">MKLFVQKLYVWVILLAEKQVTFWDKIAYMGKLIAAFGPIVALLEAFQLWFVSNQVFIGAMLIALVLNMIVGVWYHLSQNTFSWADFWKGNIKMFAGVFLVYILLELLRMAAGHGMVSEGFKIIIQVTTMLWPVSKAMKNLHIIYGKKWPPPYIMNRIYNFEKSGNVKELFESEINNKAE</sequence>
<dbReference type="STRING" id="1121895.GCA_000378485_01111"/>
<evidence type="ECO:0000313" key="3">
    <source>
        <dbReference type="Proteomes" id="UP000030152"/>
    </source>
</evidence>
<dbReference type="RefSeq" id="WP_020212240.1">
    <property type="nucleotide sequence ID" value="NZ_JRLX01000002.1"/>
</dbReference>
<name>A0A0A2M8Z0_9FLAO</name>
<keyword evidence="3" id="KW-1185">Reference proteome</keyword>
<keyword evidence="1" id="KW-0472">Membrane</keyword>
<dbReference type="Proteomes" id="UP000030152">
    <property type="component" value="Unassembled WGS sequence"/>
</dbReference>
<evidence type="ECO:0000313" key="2">
    <source>
        <dbReference type="EMBL" id="KGO88101.1"/>
    </source>
</evidence>
<dbReference type="EMBL" id="JRLX01000002">
    <property type="protein sequence ID" value="KGO88101.1"/>
    <property type="molecule type" value="Genomic_DNA"/>
</dbReference>
<comment type="caution">
    <text evidence="2">The sequence shown here is derived from an EMBL/GenBank/DDBJ whole genome shotgun (WGS) entry which is preliminary data.</text>
</comment>
<reference evidence="2 3" key="1">
    <citation type="submission" date="2013-09" db="EMBL/GenBank/DDBJ databases">
        <authorList>
            <person name="Zeng Z."/>
            <person name="Chen C."/>
        </authorList>
    </citation>
    <scope>NUCLEOTIDE SEQUENCE [LARGE SCALE GENOMIC DNA]</scope>
    <source>
        <strain evidence="2 3">WB 3.3-2</strain>
    </source>
</reference>
<accession>A0A0A2M8Z0</accession>
<keyword evidence="1" id="KW-1133">Transmembrane helix</keyword>
<keyword evidence="1" id="KW-0812">Transmembrane</keyword>
<feature type="transmembrane region" description="Helical" evidence="1">
    <location>
        <begin position="91"/>
        <end position="111"/>
    </location>
</feature>
<dbReference type="OrthoDB" id="1365484at2"/>